<dbReference type="InterPro" id="IPR038718">
    <property type="entry name" value="SNF2-like_sf"/>
</dbReference>
<keyword evidence="7" id="KW-0067">ATP-binding</keyword>
<dbReference type="PROSITE" id="PS51194">
    <property type="entry name" value="HELICASE_CTER"/>
    <property type="match status" value="1"/>
</dbReference>
<evidence type="ECO:0000313" key="7">
    <source>
        <dbReference type="EMBL" id="KQL19685.1"/>
    </source>
</evidence>
<dbReference type="PATRIC" id="fig|1637975.4.peg.2806"/>
<dbReference type="FunFam" id="3.40.50.300:FF:000533">
    <property type="entry name" value="Helicase, Snf2 family"/>
    <property type="match status" value="1"/>
</dbReference>
<dbReference type="InterPro" id="IPR049730">
    <property type="entry name" value="SNF2/RAD54-like_C"/>
</dbReference>
<keyword evidence="1" id="KW-0378">Hydrolase</keyword>
<dbReference type="Gene3D" id="3.40.50.10810">
    <property type="entry name" value="Tandem AAA-ATPase domain"/>
    <property type="match status" value="1"/>
</dbReference>
<evidence type="ECO:0000256" key="3">
    <source>
        <dbReference type="SAM" id="Coils"/>
    </source>
</evidence>
<dbReference type="InterPro" id="IPR001650">
    <property type="entry name" value="Helicase_C-like"/>
</dbReference>
<evidence type="ECO:0000256" key="1">
    <source>
        <dbReference type="ARBA" id="ARBA00022801"/>
    </source>
</evidence>
<dbReference type="Pfam" id="PF00271">
    <property type="entry name" value="Helicase_C"/>
    <property type="match status" value="1"/>
</dbReference>
<dbReference type="GO" id="GO:0005524">
    <property type="term" value="F:ATP binding"/>
    <property type="evidence" value="ECO:0007669"/>
    <property type="project" value="InterPro"/>
</dbReference>
<keyword evidence="8" id="KW-1185">Reference proteome</keyword>
<evidence type="ECO:0000259" key="6">
    <source>
        <dbReference type="PROSITE" id="PS51194"/>
    </source>
</evidence>
<gene>
    <name evidence="7" type="ORF">AN957_14655</name>
</gene>
<dbReference type="STRING" id="1637975.AN957_14655"/>
<evidence type="ECO:0000256" key="2">
    <source>
        <dbReference type="PROSITE-ProRule" id="PRU00325"/>
    </source>
</evidence>
<dbReference type="GO" id="GO:0016787">
    <property type="term" value="F:hydrolase activity"/>
    <property type="evidence" value="ECO:0007669"/>
    <property type="project" value="UniProtKB-KW"/>
</dbReference>
<dbReference type="SMART" id="SM00490">
    <property type="entry name" value="HELICc"/>
    <property type="match status" value="1"/>
</dbReference>
<dbReference type="GO" id="GO:0004386">
    <property type="term" value="F:helicase activity"/>
    <property type="evidence" value="ECO:0007669"/>
    <property type="project" value="UniProtKB-KW"/>
</dbReference>
<keyword evidence="2" id="KW-0862">Zinc</keyword>
<comment type="caution">
    <text evidence="7">The sequence shown here is derived from an EMBL/GenBank/DDBJ whole genome shotgun (WGS) entry which is preliminary data.</text>
</comment>
<evidence type="ECO:0000313" key="8">
    <source>
        <dbReference type="Proteomes" id="UP000050996"/>
    </source>
</evidence>
<dbReference type="InterPro" id="IPR013663">
    <property type="entry name" value="Helicase_SWF/SNF/SWI_bac"/>
</dbReference>
<dbReference type="InterPro" id="IPR014001">
    <property type="entry name" value="Helicase_ATP-bd"/>
</dbReference>
<proteinExistence type="predicted"/>
<keyword evidence="2" id="KW-0479">Metal-binding</keyword>
<sequence>MYIKLNQKIITDMCGIVSYKRGDAFYRANKVSFEHHDSNGCKAIVAGNENFFVTIKKEKNNEYFTECSCPKLASFDKDCQHIAAVLIAISEHQRNRAIPSKKPQSDSGNNHGLTEEMMSIFSDKIVRSSGHQRHFENRQVIEADFICRPVSIDKSNILLGIEIAIATTQVKNIREFLVNIKEGRPSFLSNAFTFNPHYHCFHRESDAVIGQLIEVVKVEDVYRKSLSDELNNKVSNEMLLIPPTSWEKLLPLFTRAPSIKLSYDGTLYEGFRLSDKTLPLQFHFEGADDKSYMLRIKGLNQMIILHAYRSVLLKGKFTELKSDDCNRLYELKNILDASGTNQIPIHRDQIDFFIEKVVPGLKRLGYVQITESITKQYLKTPLIAKLYLDRVKNRLLAGLEFHYEHIVINPSDEQEVLTTSLLIRDDAKEDAILKLLEDSSFTKTEGGFFLHNEELEYEFLTHILPKLQKHVQVYATTAVKNRIFREAAHPQVRVKLKKERTNWLEFKFEMNGVSEKEIRELLSALEEKRKYYRLRNGSLLSLETREYQEIQRFLHALPVQNEDLESGLNVPIVRGIQLIDSIGDSKLLTLEESFRHFLETLTNPESFDFHVPAHLQSKLRDYQKTGFKWMKALANYGFGGILADDMGLGKTIQSIAFILSELPVIREKKQPALIVCPSSLTYNWMNEMMKFAPELQAVVIDGTKTERVQLQKNILGLDVVITSYPLVRRDIKWVEKQFFHTVFFDEAQSFKNPITQTARAVKKIQANHRFALTGTPIENSIEELWSIFHVVFPELFQGLKEYSHLSRKTIARRVRPFLLRRMKEDVLSELPDKIESTESAELLPDQKRLYAAYLAKLRHDTLKHLNKDTLRKNKIRILAGLTRLRQICCHPALFVDDYKGDSAKFIQLMQIIEESKLSGRRVLIFSQFTKMLELIGKELAIRDMPFFYLDGQTPSEERVKTCHRFNEGERDLFLISLKAGGTGLNLTGADTVILYDIWWNPAVEEQAADRAHRIGQTNTVQVIKLISRGTIEEKMNELQEKKKDLIDEIIDSEKNTASLTEADIREILNI</sequence>
<protein>
    <submittedName>
        <fullName evidence="7">Helicase SNF</fullName>
    </submittedName>
</protein>
<dbReference type="CDD" id="cd18793">
    <property type="entry name" value="SF2_C_SNF"/>
    <property type="match status" value="1"/>
</dbReference>
<dbReference type="AlphaFoldDB" id="A0A0Q3T853"/>
<dbReference type="RefSeq" id="WP_056684838.1">
    <property type="nucleotide sequence ID" value="NZ_CP041305.1"/>
</dbReference>
<dbReference type="Gene3D" id="3.40.50.300">
    <property type="entry name" value="P-loop containing nucleotide triphosphate hydrolases"/>
    <property type="match status" value="1"/>
</dbReference>
<feature type="domain" description="SWIM-type" evidence="4">
    <location>
        <begin position="51"/>
        <end position="90"/>
    </location>
</feature>
<dbReference type="InterPro" id="IPR027417">
    <property type="entry name" value="P-loop_NTPase"/>
</dbReference>
<evidence type="ECO:0000259" key="5">
    <source>
        <dbReference type="PROSITE" id="PS51192"/>
    </source>
</evidence>
<name>A0A0Q3T853_9BACI</name>
<dbReference type="Proteomes" id="UP000050996">
    <property type="component" value="Unassembled WGS sequence"/>
</dbReference>
<dbReference type="PANTHER" id="PTHR10799">
    <property type="entry name" value="SNF2/RAD54 HELICASE FAMILY"/>
    <property type="match status" value="1"/>
</dbReference>
<dbReference type="SUPFAM" id="SSF52540">
    <property type="entry name" value="P-loop containing nucleoside triphosphate hydrolases"/>
    <property type="match status" value="2"/>
</dbReference>
<feature type="coiled-coil region" evidence="3">
    <location>
        <begin position="1028"/>
        <end position="1055"/>
    </location>
</feature>
<organism evidence="7 8">
    <name type="scientific">Cytobacillus solani</name>
    <dbReference type="NCBI Taxonomy" id="1637975"/>
    <lineage>
        <taxon>Bacteria</taxon>
        <taxon>Bacillati</taxon>
        <taxon>Bacillota</taxon>
        <taxon>Bacilli</taxon>
        <taxon>Bacillales</taxon>
        <taxon>Bacillaceae</taxon>
        <taxon>Cytobacillus</taxon>
    </lineage>
</organism>
<keyword evidence="7" id="KW-0547">Nucleotide-binding</keyword>
<dbReference type="InterPro" id="IPR000330">
    <property type="entry name" value="SNF2_N"/>
</dbReference>
<dbReference type="PROSITE" id="PS51192">
    <property type="entry name" value="HELICASE_ATP_BIND_1"/>
    <property type="match status" value="1"/>
</dbReference>
<dbReference type="EMBL" id="LJIX01000006">
    <property type="protein sequence ID" value="KQL19685.1"/>
    <property type="molecule type" value="Genomic_DNA"/>
</dbReference>
<dbReference type="InterPro" id="IPR007527">
    <property type="entry name" value="Znf_SWIM"/>
</dbReference>
<evidence type="ECO:0000259" key="4">
    <source>
        <dbReference type="PROSITE" id="PS50966"/>
    </source>
</evidence>
<reference evidence="7 8" key="1">
    <citation type="submission" date="2015-09" db="EMBL/GenBank/DDBJ databases">
        <title>Genome sequencing project for genomic taxonomy and phylogenomics of Bacillus-like bacteria.</title>
        <authorList>
            <person name="Liu B."/>
            <person name="Wang J."/>
            <person name="Zhu Y."/>
            <person name="Liu G."/>
            <person name="Chen Q."/>
            <person name="Chen Z."/>
            <person name="Lan J."/>
            <person name="Che J."/>
            <person name="Ge C."/>
            <person name="Shi H."/>
            <person name="Pan Z."/>
            <person name="Liu X."/>
        </authorList>
    </citation>
    <scope>NUCLEOTIDE SEQUENCE [LARGE SCALE GENOMIC DNA]</scope>
    <source>
        <strain evidence="7 8">FJAT-18043</strain>
    </source>
</reference>
<dbReference type="GO" id="GO:0008270">
    <property type="term" value="F:zinc ion binding"/>
    <property type="evidence" value="ECO:0007669"/>
    <property type="project" value="UniProtKB-KW"/>
</dbReference>
<feature type="domain" description="Helicase C-terminal" evidence="6">
    <location>
        <begin position="904"/>
        <end position="1065"/>
    </location>
</feature>
<feature type="domain" description="Helicase ATP-binding" evidence="5">
    <location>
        <begin position="631"/>
        <end position="794"/>
    </location>
</feature>
<dbReference type="Pfam" id="PF00176">
    <property type="entry name" value="SNF2-rel_dom"/>
    <property type="match status" value="1"/>
</dbReference>
<keyword evidence="2" id="KW-0863">Zinc-finger</keyword>
<dbReference type="Pfam" id="PF08455">
    <property type="entry name" value="SNF2_assoc"/>
    <property type="match status" value="1"/>
</dbReference>
<dbReference type="Pfam" id="PF04434">
    <property type="entry name" value="SWIM"/>
    <property type="match status" value="1"/>
</dbReference>
<accession>A0A0Q3T853</accession>
<keyword evidence="3" id="KW-0175">Coiled coil</keyword>
<dbReference type="SMART" id="SM00487">
    <property type="entry name" value="DEXDc"/>
    <property type="match status" value="1"/>
</dbReference>
<keyword evidence="7" id="KW-0347">Helicase</keyword>
<dbReference type="PROSITE" id="PS50966">
    <property type="entry name" value="ZF_SWIM"/>
    <property type="match status" value="1"/>
</dbReference>